<proteinExistence type="predicted"/>
<organism evidence="1 2">
    <name type="scientific">Amycolatopsis panacis</name>
    <dbReference type="NCBI Taxonomy" id="2340917"/>
    <lineage>
        <taxon>Bacteria</taxon>
        <taxon>Bacillati</taxon>
        <taxon>Actinomycetota</taxon>
        <taxon>Actinomycetes</taxon>
        <taxon>Pseudonocardiales</taxon>
        <taxon>Pseudonocardiaceae</taxon>
        <taxon>Amycolatopsis</taxon>
    </lineage>
</organism>
<evidence type="ECO:0000313" key="1">
    <source>
        <dbReference type="EMBL" id="RJQ88580.1"/>
    </source>
</evidence>
<dbReference type="EMBL" id="QZFV01000063">
    <property type="protein sequence ID" value="RJQ88580.1"/>
    <property type="molecule type" value="Genomic_DNA"/>
</dbReference>
<reference evidence="1 2" key="1">
    <citation type="submission" date="2018-09" db="EMBL/GenBank/DDBJ databases">
        <title>YIM PH 21725 draft genome.</title>
        <authorList>
            <person name="Miao C."/>
        </authorList>
    </citation>
    <scope>NUCLEOTIDE SEQUENCE [LARGE SCALE GENOMIC DNA]</scope>
    <source>
        <strain evidence="2">YIM PH21725</strain>
    </source>
</reference>
<gene>
    <name evidence="1" type="ORF">D5S19_06430</name>
</gene>
<accession>A0A419I8S3</accession>
<comment type="caution">
    <text evidence="1">The sequence shown here is derived from an EMBL/GenBank/DDBJ whole genome shotgun (WGS) entry which is preliminary data.</text>
</comment>
<dbReference type="Proteomes" id="UP000285112">
    <property type="component" value="Unassembled WGS sequence"/>
</dbReference>
<keyword evidence="2" id="KW-1185">Reference proteome</keyword>
<dbReference type="AlphaFoldDB" id="A0A419I8S3"/>
<protein>
    <submittedName>
        <fullName evidence="1">Uncharacterized protein</fullName>
    </submittedName>
</protein>
<name>A0A419I8S3_9PSEU</name>
<evidence type="ECO:0000313" key="2">
    <source>
        <dbReference type="Proteomes" id="UP000285112"/>
    </source>
</evidence>
<sequence length="114" mass="12843">MTNMNPEISRFSDLVYIFDEYVRNPSEINFVLLENQNCAWIHRVVRLVSEEESRTWLQAAQDSVSTAFIRHPMAYAGDQEAAGGRAVRSYGWLGDQVDGVPGEPPLGTCDLLPR</sequence>